<accession>D8TNR6</accession>
<dbReference type="GO" id="GO:0040008">
    <property type="term" value="P:regulation of growth"/>
    <property type="evidence" value="ECO:0007669"/>
    <property type="project" value="InterPro"/>
</dbReference>
<protein>
    <submittedName>
        <fullName evidence="3">Uncharacterized protein</fullName>
    </submittedName>
</protein>
<dbReference type="InParanoid" id="D8TNR6"/>
<feature type="compositionally biased region" description="Low complexity" evidence="2">
    <location>
        <begin position="522"/>
        <end position="532"/>
    </location>
</feature>
<proteinExistence type="predicted"/>
<dbReference type="PANTHER" id="PTHR47490">
    <property type="entry name" value="PROTEIN BLISTER"/>
    <property type="match status" value="1"/>
</dbReference>
<feature type="coiled-coil region" evidence="1">
    <location>
        <begin position="1373"/>
        <end position="1414"/>
    </location>
</feature>
<feature type="region of interest" description="Disordered" evidence="2">
    <location>
        <begin position="303"/>
        <end position="341"/>
    </location>
</feature>
<feature type="region of interest" description="Disordered" evidence="2">
    <location>
        <begin position="1181"/>
        <end position="1205"/>
    </location>
</feature>
<feature type="region of interest" description="Disordered" evidence="2">
    <location>
        <begin position="746"/>
        <end position="773"/>
    </location>
</feature>
<name>D8TNR6_VOLCA</name>
<feature type="compositionally biased region" description="Basic and acidic residues" evidence="2">
    <location>
        <begin position="1"/>
        <end position="16"/>
    </location>
</feature>
<dbReference type="OrthoDB" id="552182at2759"/>
<feature type="coiled-coil region" evidence="1">
    <location>
        <begin position="1014"/>
        <end position="1174"/>
    </location>
</feature>
<dbReference type="RefSeq" id="XP_002948052.1">
    <property type="nucleotide sequence ID" value="XM_002948006.1"/>
</dbReference>
<feature type="compositionally biased region" description="Gly residues" evidence="2">
    <location>
        <begin position="894"/>
        <end position="903"/>
    </location>
</feature>
<reference evidence="3 4" key="1">
    <citation type="journal article" date="2010" name="Science">
        <title>Genomic analysis of organismal complexity in the multicellular green alga Volvox carteri.</title>
        <authorList>
            <person name="Prochnik S.E."/>
            <person name="Umen J."/>
            <person name="Nedelcu A.M."/>
            <person name="Hallmann A."/>
            <person name="Miller S.M."/>
            <person name="Nishii I."/>
            <person name="Ferris P."/>
            <person name="Kuo A."/>
            <person name="Mitros T."/>
            <person name="Fritz-Laylin L.K."/>
            <person name="Hellsten U."/>
            <person name="Chapman J."/>
            <person name="Simakov O."/>
            <person name="Rensing S.A."/>
            <person name="Terry A."/>
            <person name="Pangilinan J."/>
            <person name="Kapitonov V."/>
            <person name="Jurka J."/>
            <person name="Salamov A."/>
            <person name="Shapiro H."/>
            <person name="Schmutz J."/>
            <person name="Grimwood J."/>
            <person name="Lindquist E."/>
            <person name="Lucas S."/>
            <person name="Grigoriev I.V."/>
            <person name="Schmitt R."/>
            <person name="Kirk D."/>
            <person name="Rokhsar D.S."/>
        </authorList>
    </citation>
    <scope>NUCLEOTIDE SEQUENCE [LARGE SCALE GENOMIC DNA]</scope>
    <source>
        <strain evidence="4">f. Nagariensis / Eve</strain>
    </source>
</reference>
<feature type="region of interest" description="Disordered" evidence="2">
    <location>
        <begin position="829"/>
        <end position="903"/>
    </location>
</feature>
<feature type="region of interest" description="Disordered" evidence="2">
    <location>
        <begin position="1"/>
        <end position="53"/>
    </location>
</feature>
<feature type="region of interest" description="Disordered" evidence="2">
    <location>
        <begin position="969"/>
        <end position="988"/>
    </location>
</feature>
<evidence type="ECO:0000256" key="1">
    <source>
        <dbReference type="SAM" id="Coils"/>
    </source>
</evidence>
<feature type="compositionally biased region" description="Polar residues" evidence="2">
    <location>
        <begin position="622"/>
        <end position="633"/>
    </location>
</feature>
<keyword evidence="1" id="KW-0175">Coiled coil</keyword>
<gene>
    <name evidence="3" type="ORF">VOLCADRAFT_88274</name>
</gene>
<feature type="compositionally biased region" description="Basic and acidic residues" evidence="2">
    <location>
        <begin position="869"/>
        <end position="880"/>
    </location>
</feature>
<dbReference type="InterPro" id="IPR044194">
    <property type="entry name" value="BLISTER"/>
</dbReference>
<feature type="compositionally biased region" description="Low complexity" evidence="2">
    <location>
        <begin position="17"/>
        <end position="32"/>
    </location>
</feature>
<dbReference type="eggNOG" id="ENOG502RCM2">
    <property type="taxonomic scope" value="Eukaryota"/>
</dbReference>
<feature type="compositionally biased region" description="Polar residues" evidence="2">
    <location>
        <begin position="853"/>
        <end position="868"/>
    </location>
</feature>
<feature type="non-terminal residue" evidence="3">
    <location>
        <position position="1432"/>
    </location>
</feature>
<feature type="compositionally biased region" description="Polar residues" evidence="2">
    <location>
        <begin position="321"/>
        <end position="330"/>
    </location>
</feature>
<feature type="compositionally biased region" description="Low complexity" evidence="2">
    <location>
        <begin position="969"/>
        <end position="979"/>
    </location>
</feature>
<keyword evidence="4" id="KW-1185">Reference proteome</keyword>
<feature type="region of interest" description="Disordered" evidence="2">
    <location>
        <begin position="620"/>
        <end position="642"/>
    </location>
</feature>
<feature type="compositionally biased region" description="Pro residues" evidence="2">
    <location>
        <begin position="558"/>
        <end position="568"/>
    </location>
</feature>
<dbReference type="EMBL" id="GL378329">
    <property type="protein sequence ID" value="EFJ51040.1"/>
    <property type="molecule type" value="Genomic_DNA"/>
</dbReference>
<feature type="region of interest" description="Disordered" evidence="2">
    <location>
        <begin position="82"/>
        <end position="144"/>
    </location>
</feature>
<feature type="compositionally biased region" description="Polar residues" evidence="2">
    <location>
        <begin position="85"/>
        <end position="96"/>
    </location>
</feature>
<sequence length="1432" mass="145193">MQNRKELAEAGRRKDAPIPFGSPGAAPAAQGPQTNGNSFSRISSNGAPLQSWSAPSAAPLVYGAETSAAPVSVLALPTVERGIESGSSQTQAQQLGPSVGAVGSAVEPRSNLASAWPWESLSGAAPSQQGAPSGRTAANGPVGSVATGLSDDAAFFSDSLGHKEPFGQTPQAGELSLSSTERFGASAAGASSSSSSSLFTPGLTDSGSRLQHVHVSVSNAVAPEPALPSAATTNGLDLHGGEQRAWQAASSNKADKAWDSDISHRAPLTQAFAELKAQPDATRLDAQYAAAASGHSLGADGMGVVSQASASPDPGPLSKIPDSQSRQPTAGDSAEAAPPPSAVAAVTLDTSTSTGMGYGWATEVHQPETRPPWLAYSAAAAPSISTPPVALFEGSGSTITPTIGALPSGSVHGHLVGHVPQPAPELSGSAAHDPASSADVQLATASLRPTDNAGVAGTEVTSSASGPVAAAAASSVPCYEQLSDSYLGTSGADANALSSAAGPAPPPVPQEGRSWPSERLGDGAAAAGVGAASPTLPFSAGADGSDIHATPNLAAAPPTAPAPLPGPTHEPVASQAAAAVAEDMDSLPSTTQPARWTSYAAPSANVWTGPGVHEAHPPPPSNTFSYGSASEQPSGILRMDGAPAFGISSTSSVGLAGGLDARDNTGPQLPSFLRGVAQTPATTMGVQDRSALATAGPLMPGGSLGQSQDSVAASGFMSDAAPEEFVTAPSFSTSFLPAPLGSLPPLPQAAAAPRPRPAGTPAPATSVANGSMPHASAATTYRSAYTPSAVGDVAAPHEVASAVSVAAHTSSTSSFLESYLDNLLSTMSAAPSREGPEDPHAQPHSHAADPFPGTNTAGRGGADQSSTDTSRHSHRGDVSADARGVSSGRHAAPGLGGEGVEEGLGSGAGTISAGGLVAGVGGMLEGAGGSGRGNALPHVDSVPQLRSHHSRRVSVDSAGVLSLHSQATGGAHTAGANAHGPGGGSSGVSQAQFAALQQHIDELTEEKLALMRGLQQQTRINEQLAEENEELMRQYNARGAAMEELQRKMKQYEQELEAQALSLEGFSEERQAARSSYVEASSRAQALAAEVVSLEAQVLQLKSSVLKAERTADEAHQRARKLEKQVEVLTREAQERAQELQQTQLKGRNLVVKLKQTEAKLEAAEEKLALQAALAGTSSVLPNGHLPPAAQAPPPKPPTAEQEVQCDLASELAATVEAPPQSGGGSTCNLRSEDVAIAAAIDQRPDCTADGASTSSGAPADAAGAGPLALVRHPSAAVSTDIPDTPDQLLRVDWEAVRPQRDAPSTVVAERALACLDDQALRAAARGRLPEDLDAVALQLARWLPAGPVSGGDPMAVMVEEELRLMQSIYELMENFEQSQEATARQVVELQARVVCLTRENEELRHKLELQTQRLELQMQGTTTGPPLSLHQ</sequence>
<organism evidence="4">
    <name type="scientific">Volvox carteri f. nagariensis</name>
    <dbReference type="NCBI Taxonomy" id="3068"/>
    <lineage>
        <taxon>Eukaryota</taxon>
        <taxon>Viridiplantae</taxon>
        <taxon>Chlorophyta</taxon>
        <taxon>core chlorophytes</taxon>
        <taxon>Chlorophyceae</taxon>
        <taxon>CS clade</taxon>
        <taxon>Chlamydomonadales</taxon>
        <taxon>Volvocaceae</taxon>
        <taxon>Volvox</taxon>
    </lineage>
</organism>
<evidence type="ECO:0000256" key="2">
    <source>
        <dbReference type="SAM" id="MobiDB-lite"/>
    </source>
</evidence>
<dbReference type="GeneID" id="9621011"/>
<feature type="compositionally biased region" description="Polar residues" evidence="2">
    <location>
        <begin position="33"/>
        <end position="53"/>
    </location>
</feature>
<dbReference type="PANTHER" id="PTHR47490:SF2">
    <property type="entry name" value="PROTEIN BLISTER"/>
    <property type="match status" value="1"/>
</dbReference>
<dbReference type="KEGG" id="vcn:VOLCADRAFT_88274"/>
<feature type="region of interest" description="Disordered" evidence="2">
    <location>
        <begin position="497"/>
        <end position="578"/>
    </location>
</feature>
<dbReference type="Proteomes" id="UP000001058">
    <property type="component" value="Unassembled WGS sequence"/>
</dbReference>
<evidence type="ECO:0000313" key="4">
    <source>
        <dbReference type="Proteomes" id="UP000001058"/>
    </source>
</evidence>
<evidence type="ECO:0000313" key="3">
    <source>
        <dbReference type="EMBL" id="EFJ51040.1"/>
    </source>
</evidence>